<evidence type="ECO:0000313" key="3">
    <source>
        <dbReference type="EMBL" id="KAF2197891.1"/>
    </source>
</evidence>
<gene>
    <name evidence="3" type="ORF">GQ43DRAFT_423621</name>
</gene>
<dbReference type="SUPFAM" id="SSF47576">
    <property type="entry name" value="Calponin-homology domain, CH-domain"/>
    <property type="match status" value="1"/>
</dbReference>
<dbReference type="PRINTS" id="PR00888">
    <property type="entry name" value="SM22CALPONIN"/>
</dbReference>
<dbReference type="InterPro" id="IPR036872">
    <property type="entry name" value="CH_dom_sf"/>
</dbReference>
<feature type="compositionally biased region" description="Gly residues" evidence="1">
    <location>
        <begin position="156"/>
        <end position="165"/>
    </location>
</feature>
<evidence type="ECO:0000256" key="1">
    <source>
        <dbReference type="SAM" id="MobiDB-lite"/>
    </source>
</evidence>
<dbReference type="InterPro" id="IPR003096">
    <property type="entry name" value="SM22_calponin"/>
</dbReference>
<feature type="compositionally biased region" description="Low complexity" evidence="1">
    <location>
        <begin position="671"/>
        <end position="683"/>
    </location>
</feature>
<feature type="compositionally biased region" description="Pro residues" evidence="1">
    <location>
        <begin position="512"/>
        <end position="527"/>
    </location>
</feature>
<keyword evidence="4" id="KW-1185">Reference proteome</keyword>
<comment type="caution">
    <text evidence="3">The sequence shown here is derived from an EMBL/GenBank/DDBJ whole genome shotgun (WGS) entry which is preliminary data.</text>
</comment>
<dbReference type="OrthoDB" id="21595at2759"/>
<accession>A0A9P4JH50</accession>
<dbReference type="InterPro" id="IPR001715">
    <property type="entry name" value="CH_dom"/>
</dbReference>
<dbReference type="GO" id="GO:0007015">
    <property type="term" value="P:actin filament organization"/>
    <property type="evidence" value="ECO:0007669"/>
    <property type="project" value="TreeGrafter"/>
</dbReference>
<dbReference type="InterPro" id="IPR050606">
    <property type="entry name" value="Calponin-like"/>
</dbReference>
<organism evidence="3 4">
    <name type="scientific">Delitschia confertaspora ATCC 74209</name>
    <dbReference type="NCBI Taxonomy" id="1513339"/>
    <lineage>
        <taxon>Eukaryota</taxon>
        <taxon>Fungi</taxon>
        <taxon>Dikarya</taxon>
        <taxon>Ascomycota</taxon>
        <taxon>Pezizomycotina</taxon>
        <taxon>Dothideomycetes</taxon>
        <taxon>Pleosporomycetidae</taxon>
        <taxon>Pleosporales</taxon>
        <taxon>Delitschiaceae</taxon>
        <taxon>Delitschia</taxon>
    </lineage>
</organism>
<dbReference type="Pfam" id="PF00307">
    <property type="entry name" value="CH"/>
    <property type="match status" value="1"/>
</dbReference>
<feature type="compositionally biased region" description="Pro residues" evidence="1">
    <location>
        <begin position="539"/>
        <end position="549"/>
    </location>
</feature>
<dbReference type="CDD" id="cd21210">
    <property type="entry name" value="CH_SCP1-like"/>
    <property type="match status" value="1"/>
</dbReference>
<protein>
    <recommendedName>
        <fullName evidence="2">Calponin-homology (CH) domain-containing protein</fullName>
    </recommendedName>
</protein>
<sequence length="683" mass="77248">MASVTSLDQDMKKLRLGRYTPQAANETRSWIEDMLGERLPPGDLLDALKDGTVLCRLVNLAVPNPGVKFKKSAMPFIQMENISHFLRACEQPPLNMPAHDRFLTVDLYEHKDPAQVLQCLSAFSRIAHSVNPSNFPTTIGPKRSGNMTAASPTTTGFGGYSGGNGLTTSGFGRSRGPSAASGSMTFNPLSGPPADRALSPALTGGSGSSKATDSAPKSPPSGMSSWSKKSDVGVTSPAWNIHQYGYMGGASQGNQGISFGGRRQITSAGPYVPNMAEKERKRREKEAEEERQRVLAEEAEHKRRVEREAEEERAQAAEERRWEEEARKQREEEQRRLEQQKREWDEQERKWKLDEEARLKQEREAQEKLENEARRKRAPSDPRLRGQYLSQYQADQSRKPRSRRGSQNDPEYNAERERVRELERQLEEAKQRERQYQLEREERFREDERRKQGARSRSRPRDGRERSKSRPRPPPRAPSPQESQVSWTGADEREYLRQQHKTWNDYKNQPSRPLPEPGQPALPPRSPPINSNTAGSRPLPEPSARPLPDPSNYTKPNRTERFLASNPAPTPPKPASYIPPELTSTAERDAEDARRAASQAKTKAGGWASKSLPEREMERERERQREWEQAQKEAQNLERDPNAETWDVNQYGYMGGDSQNKVGTGIGFGGKRPIIGPRPLGPR</sequence>
<dbReference type="AlphaFoldDB" id="A0A9P4JH50"/>
<dbReference type="GO" id="GO:0051015">
    <property type="term" value="F:actin filament binding"/>
    <property type="evidence" value="ECO:0007669"/>
    <property type="project" value="TreeGrafter"/>
</dbReference>
<feature type="compositionally biased region" description="Basic and acidic residues" evidence="1">
    <location>
        <begin position="612"/>
        <end position="642"/>
    </location>
</feature>
<dbReference type="Proteomes" id="UP000799536">
    <property type="component" value="Unassembled WGS sequence"/>
</dbReference>
<evidence type="ECO:0000313" key="4">
    <source>
        <dbReference type="Proteomes" id="UP000799536"/>
    </source>
</evidence>
<dbReference type="PROSITE" id="PS50021">
    <property type="entry name" value="CH"/>
    <property type="match status" value="1"/>
</dbReference>
<feature type="compositionally biased region" description="Basic and acidic residues" evidence="1">
    <location>
        <begin position="413"/>
        <end position="451"/>
    </location>
</feature>
<dbReference type="PANTHER" id="PTHR47385">
    <property type="entry name" value="CALPONIN"/>
    <property type="match status" value="1"/>
</dbReference>
<dbReference type="Gene3D" id="1.10.418.10">
    <property type="entry name" value="Calponin-like domain"/>
    <property type="match status" value="1"/>
</dbReference>
<feature type="compositionally biased region" description="Low complexity" evidence="1">
    <location>
        <begin position="166"/>
        <end position="183"/>
    </location>
</feature>
<reference evidence="3" key="1">
    <citation type="journal article" date="2020" name="Stud. Mycol.">
        <title>101 Dothideomycetes genomes: a test case for predicting lifestyles and emergence of pathogens.</title>
        <authorList>
            <person name="Haridas S."/>
            <person name="Albert R."/>
            <person name="Binder M."/>
            <person name="Bloem J."/>
            <person name="Labutti K."/>
            <person name="Salamov A."/>
            <person name="Andreopoulos B."/>
            <person name="Baker S."/>
            <person name="Barry K."/>
            <person name="Bills G."/>
            <person name="Bluhm B."/>
            <person name="Cannon C."/>
            <person name="Castanera R."/>
            <person name="Culley D."/>
            <person name="Daum C."/>
            <person name="Ezra D."/>
            <person name="Gonzalez J."/>
            <person name="Henrissat B."/>
            <person name="Kuo A."/>
            <person name="Liang C."/>
            <person name="Lipzen A."/>
            <person name="Lutzoni F."/>
            <person name="Magnuson J."/>
            <person name="Mondo S."/>
            <person name="Nolan M."/>
            <person name="Ohm R."/>
            <person name="Pangilinan J."/>
            <person name="Park H.-J."/>
            <person name="Ramirez L."/>
            <person name="Alfaro M."/>
            <person name="Sun H."/>
            <person name="Tritt A."/>
            <person name="Yoshinaga Y."/>
            <person name="Zwiers L.-H."/>
            <person name="Turgeon B."/>
            <person name="Goodwin S."/>
            <person name="Spatafora J."/>
            <person name="Crous P."/>
            <person name="Grigoriev I."/>
        </authorList>
    </citation>
    <scope>NUCLEOTIDE SEQUENCE</scope>
    <source>
        <strain evidence="3">ATCC 74209</strain>
    </source>
</reference>
<feature type="region of interest" description="Disordered" evidence="1">
    <location>
        <begin position="255"/>
        <end position="683"/>
    </location>
</feature>
<feature type="compositionally biased region" description="Basic and acidic residues" evidence="1">
    <location>
        <begin position="586"/>
        <end position="595"/>
    </location>
</feature>
<proteinExistence type="predicted"/>
<feature type="compositionally biased region" description="Basic and acidic residues" evidence="1">
    <location>
        <begin position="459"/>
        <end position="468"/>
    </location>
</feature>
<feature type="region of interest" description="Disordered" evidence="1">
    <location>
        <begin position="133"/>
        <end position="232"/>
    </location>
</feature>
<evidence type="ECO:0000259" key="2">
    <source>
        <dbReference type="PROSITE" id="PS50021"/>
    </source>
</evidence>
<feature type="domain" description="Calponin-homology (CH)" evidence="2">
    <location>
        <begin position="21"/>
        <end position="127"/>
    </location>
</feature>
<dbReference type="GO" id="GO:0015629">
    <property type="term" value="C:actin cytoskeleton"/>
    <property type="evidence" value="ECO:0007669"/>
    <property type="project" value="TreeGrafter"/>
</dbReference>
<dbReference type="EMBL" id="ML994189">
    <property type="protein sequence ID" value="KAF2197891.1"/>
    <property type="molecule type" value="Genomic_DNA"/>
</dbReference>
<dbReference type="SMART" id="SM00033">
    <property type="entry name" value="CH"/>
    <property type="match status" value="1"/>
</dbReference>
<feature type="compositionally biased region" description="Basic and acidic residues" evidence="1">
    <location>
        <begin position="276"/>
        <end position="384"/>
    </location>
</feature>
<dbReference type="PANTHER" id="PTHR47385:SF14">
    <property type="entry name" value="TRANSGELIN"/>
    <property type="match status" value="1"/>
</dbReference>
<name>A0A9P4JH50_9PLEO</name>